<dbReference type="PANTHER" id="PTHR36173:SF2">
    <property type="entry name" value="RIBONUCLEASE VAPC16"/>
    <property type="match status" value="1"/>
</dbReference>
<dbReference type="InterPro" id="IPR041705">
    <property type="entry name" value="PIN_Sll0205"/>
</dbReference>
<dbReference type="EMBL" id="FLTS01000001">
    <property type="protein sequence ID" value="SBV36627.1"/>
    <property type="molecule type" value="Genomic_DNA"/>
</dbReference>
<dbReference type="Gene3D" id="3.40.50.1010">
    <property type="entry name" value="5'-nuclease"/>
    <property type="match status" value="1"/>
</dbReference>
<dbReference type="InterPro" id="IPR052919">
    <property type="entry name" value="TA_system_RNase"/>
</dbReference>
<reference evidence="2" key="1">
    <citation type="submission" date="2016-03" db="EMBL/GenBank/DDBJ databases">
        <authorList>
            <person name="Ploux O."/>
        </authorList>
    </citation>
    <scope>NUCLEOTIDE SEQUENCE</scope>
    <source>
        <strain evidence="2">UC10</strain>
    </source>
</reference>
<dbReference type="InterPro" id="IPR029060">
    <property type="entry name" value="PIN-like_dom_sf"/>
</dbReference>
<sequence length="125" mass="13539">MRLLLDTHVLLWALDNPAKLGRKTRGLIERSEVLVSTASLWEISIKAGLGKLKINPQEVLDAIEPSGFDLLPVQATHAVEVFSLGALHGDLFDRLLVAQAMTEGIPLLTADATLMGYGPSVRLVE</sequence>
<evidence type="ECO:0000313" key="2">
    <source>
        <dbReference type="EMBL" id="SBV36627.1"/>
    </source>
</evidence>
<dbReference type="Pfam" id="PF01850">
    <property type="entry name" value="PIN"/>
    <property type="match status" value="1"/>
</dbReference>
<dbReference type="PANTHER" id="PTHR36173">
    <property type="entry name" value="RIBONUCLEASE VAPC16-RELATED"/>
    <property type="match status" value="1"/>
</dbReference>
<dbReference type="CDD" id="cd09872">
    <property type="entry name" value="PIN_Sll0205-like"/>
    <property type="match status" value="1"/>
</dbReference>
<proteinExistence type="predicted"/>
<name>A0A1Y5Q8S8_9GAMM</name>
<organism evidence="2">
    <name type="scientific">uncultured Stenotrophomonas sp</name>
    <dbReference type="NCBI Taxonomy" id="165438"/>
    <lineage>
        <taxon>Bacteria</taxon>
        <taxon>Pseudomonadati</taxon>
        <taxon>Pseudomonadota</taxon>
        <taxon>Gammaproteobacteria</taxon>
        <taxon>Lysobacterales</taxon>
        <taxon>Lysobacteraceae</taxon>
        <taxon>Stenotrophomonas</taxon>
        <taxon>environmental samples</taxon>
    </lineage>
</organism>
<dbReference type="SUPFAM" id="SSF88723">
    <property type="entry name" value="PIN domain-like"/>
    <property type="match status" value="1"/>
</dbReference>
<accession>A0A1Y5Q8S8</accession>
<dbReference type="AlphaFoldDB" id="A0A1Y5Q8S8"/>
<evidence type="ECO:0000259" key="1">
    <source>
        <dbReference type="Pfam" id="PF01850"/>
    </source>
</evidence>
<feature type="domain" description="PIN" evidence="1">
    <location>
        <begin position="4"/>
        <end position="112"/>
    </location>
</feature>
<gene>
    <name evidence="2" type="ORF">STPYR_11557</name>
</gene>
<protein>
    <submittedName>
        <fullName evidence="2">PilT protein domain protein</fullName>
    </submittedName>
</protein>
<dbReference type="InterPro" id="IPR002716">
    <property type="entry name" value="PIN_dom"/>
</dbReference>